<name>N2APG8_9FIRM</name>
<dbReference type="AlphaFoldDB" id="N2APG8"/>
<dbReference type="Gene3D" id="3.40.640.10">
    <property type="entry name" value="Type I PLP-dependent aspartate aminotransferase-like (Major domain)"/>
    <property type="match status" value="1"/>
</dbReference>
<evidence type="ECO:0000256" key="2">
    <source>
        <dbReference type="ARBA" id="ARBA00009077"/>
    </source>
</evidence>
<dbReference type="PANTHER" id="PTHR43797:SF3">
    <property type="entry name" value="O-ACETYLHOMOSERINE SULFHYDRYLASE"/>
    <property type="match status" value="1"/>
</dbReference>
<dbReference type="GO" id="GO:0004124">
    <property type="term" value="F:cysteine synthase activity"/>
    <property type="evidence" value="ECO:0007669"/>
    <property type="project" value="TreeGrafter"/>
</dbReference>
<dbReference type="InterPro" id="IPR015422">
    <property type="entry name" value="PyrdxlP-dep_Trfase_small"/>
</dbReference>
<evidence type="ECO:0000256" key="3">
    <source>
        <dbReference type="ARBA" id="ARBA00022679"/>
    </source>
</evidence>
<evidence type="ECO:0000313" key="7">
    <source>
        <dbReference type="EMBL" id="EMZ27975.1"/>
    </source>
</evidence>
<evidence type="ECO:0000256" key="4">
    <source>
        <dbReference type="ARBA" id="ARBA00022898"/>
    </source>
</evidence>
<evidence type="ECO:0000256" key="1">
    <source>
        <dbReference type="ARBA" id="ARBA00001933"/>
    </source>
</evidence>
<dbReference type="InterPro" id="IPR054542">
    <property type="entry name" value="Cys_met_metab_PP"/>
</dbReference>
<dbReference type="InterPro" id="IPR006235">
    <property type="entry name" value="OAc-hSer/O-AcSer_sulfhydrylase"/>
</dbReference>
<reference evidence="7 8" key="1">
    <citation type="journal article" date="2014" name="Genome Announc.">
        <title>Draft genome sequences of the altered schaedler flora, a defined bacterial community from gnotobiotic mice.</title>
        <authorList>
            <person name="Wannemuehler M.J."/>
            <person name="Overstreet A.M."/>
            <person name="Ward D.V."/>
            <person name="Phillips G.J."/>
        </authorList>
    </citation>
    <scope>NUCLEOTIDE SEQUENCE [LARGE SCALE GENOMIC DNA]</scope>
    <source>
        <strain evidence="7 8">ASF492</strain>
    </source>
</reference>
<evidence type="ECO:0000313" key="8">
    <source>
        <dbReference type="Proteomes" id="UP000012589"/>
    </source>
</evidence>
<dbReference type="OrthoDB" id="9780685at2"/>
<evidence type="ECO:0000256" key="6">
    <source>
        <dbReference type="RuleBase" id="RU362118"/>
    </source>
</evidence>
<keyword evidence="3 7" id="KW-0808">Transferase</keyword>
<keyword evidence="4 5" id="KW-0663">Pyridoxal phosphate</keyword>
<dbReference type="GO" id="GO:0005737">
    <property type="term" value="C:cytoplasm"/>
    <property type="evidence" value="ECO:0007669"/>
    <property type="project" value="TreeGrafter"/>
</dbReference>
<protein>
    <submittedName>
        <fullName evidence="7">O-acetylhomoserine aminocarboxypropyltransferase/cysteine synthase</fullName>
    </submittedName>
</protein>
<sequence length="430" mass="46489">MSEYKINTKCVQAGYTPGNGEPRQIPIVQSTTFKYDTSEDMGKLFDLEASGYFYTRLQNPTNDFVAAKIAALEGGTAAMLTSSGQAANFFALFNICECGSHIVSSSSIYGGTFNLISVTMAKMGIEVTFVSPDCSEEELHAAFKENTRAVFGETIANPALTVLDIEKFAKAAHAHGVPLIVDNTFPTPVNCRPITWGADIVTHSTTKYMDGHGAAVGGAIVDSGKFDWMAYADKYPGLCTPDESYHGITYAEKFGKEGAFITKCTAQLMRDLGCIQSPQHAFYLNLGLESLHVRMPRHVENGQAVAEFLQQHPQVVNVNYSGLEGDKYYELAKKYLPNGGCGVVSFELKGGRQAAETFMKHLKLAAIETHVADARTCCLNPATSTHRQMNDEQLAQAGIPAGLVRMSCGLEDKEDLIADLAQALEAAASI</sequence>
<proteinExistence type="inferred from homology"/>
<gene>
    <name evidence="7" type="ORF">C823_02116</name>
</gene>
<dbReference type="PATRIC" id="fig|1235802.3.peg.2248"/>
<dbReference type="EMBL" id="AQFT01000066">
    <property type="protein sequence ID" value="EMZ27975.1"/>
    <property type="molecule type" value="Genomic_DNA"/>
</dbReference>
<dbReference type="NCBIfam" id="TIGR01326">
    <property type="entry name" value="OAH_OAS_sulfhy"/>
    <property type="match status" value="1"/>
</dbReference>
<dbReference type="InterPro" id="IPR015424">
    <property type="entry name" value="PyrdxlP-dep_Trfase"/>
</dbReference>
<comment type="similarity">
    <text evidence="2 6">Belongs to the trans-sulfuration enzymes family.</text>
</comment>
<dbReference type="STRING" id="1235802.C823_02116"/>
<dbReference type="PANTHER" id="PTHR43797">
    <property type="entry name" value="HOMOCYSTEINE/CYSTEINE SYNTHASE"/>
    <property type="match status" value="1"/>
</dbReference>
<dbReference type="eggNOG" id="COG2873">
    <property type="taxonomic scope" value="Bacteria"/>
</dbReference>
<dbReference type="CDD" id="cd00614">
    <property type="entry name" value="CGS_like"/>
    <property type="match status" value="1"/>
</dbReference>
<accession>N2APG8</accession>
<dbReference type="Gene3D" id="3.90.1150.10">
    <property type="entry name" value="Aspartate Aminotransferase, domain 1"/>
    <property type="match status" value="1"/>
</dbReference>
<organism evidence="7 8">
    <name type="scientific">Eubacterium plexicaudatum ASF492</name>
    <dbReference type="NCBI Taxonomy" id="1235802"/>
    <lineage>
        <taxon>Bacteria</taxon>
        <taxon>Bacillati</taxon>
        <taxon>Bacillota</taxon>
        <taxon>Clostridia</taxon>
        <taxon>Eubacteriales</taxon>
        <taxon>Eubacteriaceae</taxon>
        <taxon>Eubacterium</taxon>
    </lineage>
</organism>
<comment type="cofactor">
    <cofactor evidence="1 6">
        <name>pyridoxal 5'-phosphate</name>
        <dbReference type="ChEBI" id="CHEBI:597326"/>
    </cofactor>
</comment>
<dbReference type="GO" id="GO:0071269">
    <property type="term" value="P:L-homocysteine biosynthetic process"/>
    <property type="evidence" value="ECO:0007669"/>
    <property type="project" value="TreeGrafter"/>
</dbReference>
<dbReference type="PROSITE" id="PS00868">
    <property type="entry name" value="CYS_MET_METAB_PP"/>
    <property type="match status" value="1"/>
</dbReference>
<dbReference type="PIRSF" id="PIRSF001434">
    <property type="entry name" value="CGS"/>
    <property type="match status" value="1"/>
</dbReference>
<evidence type="ECO:0000256" key="5">
    <source>
        <dbReference type="PIRSR" id="PIRSR001434-2"/>
    </source>
</evidence>
<dbReference type="GO" id="GO:0019346">
    <property type="term" value="P:transsulfuration"/>
    <property type="evidence" value="ECO:0007669"/>
    <property type="project" value="InterPro"/>
</dbReference>
<dbReference type="GO" id="GO:0003961">
    <property type="term" value="F:O-acetylhomoserine aminocarboxypropyltransferase activity"/>
    <property type="evidence" value="ECO:0007669"/>
    <property type="project" value="TreeGrafter"/>
</dbReference>
<comment type="caution">
    <text evidence="7">The sequence shown here is derived from an EMBL/GenBank/DDBJ whole genome shotgun (WGS) entry which is preliminary data.</text>
</comment>
<dbReference type="SUPFAM" id="SSF53383">
    <property type="entry name" value="PLP-dependent transferases"/>
    <property type="match status" value="1"/>
</dbReference>
<dbReference type="Proteomes" id="UP000012589">
    <property type="component" value="Unassembled WGS sequence"/>
</dbReference>
<dbReference type="FunFam" id="3.40.640.10:FF:000035">
    <property type="entry name" value="O-succinylhomoserine sulfhydrylase"/>
    <property type="match status" value="1"/>
</dbReference>
<keyword evidence="8" id="KW-1185">Reference proteome</keyword>
<dbReference type="GO" id="GO:0030170">
    <property type="term" value="F:pyridoxal phosphate binding"/>
    <property type="evidence" value="ECO:0007669"/>
    <property type="project" value="InterPro"/>
</dbReference>
<dbReference type="InterPro" id="IPR000277">
    <property type="entry name" value="Cys/Met-Metab_PyrdxlP-dep_enz"/>
</dbReference>
<dbReference type="InterPro" id="IPR015421">
    <property type="entry name" value="PyrdxlP-dep_Trfase_major"/>
</dbReference>
<dbReference type="HOGENOM" id="CLU_018986_4_2_9"/>
<dbReference type="GO" id="GO:0006535">
    <property type="term" value="P:cysteine biosynthetic process from serine"/>
    <property type="evidence" value="ECO:0007669"/>
    <property type="project" value="TreeGrafter"/>
</dbReference>
<dbReference type="Pfam" id="PF01053">
    <property type="entry name" value="Cys_Met_Meta_PP"/>
    <property type="match status" value="1"/>
</dbReference>
<feature type="modified residue" description="N6-(pyridoxal phosphate)lysine" evidence="5">
    <location>
        <position position="207"/>
    </location>
</feature>